<dbReference type="EMBL" id="GL376638">
    <property type="status" value="NOT_ANNOTATED_CDS"/>
    <property type="molecule type" value="Genomic_DNA"/>
</dbReference>
<dbReference type="eggNOG" id="ENOG502RWF6">
    <property type="taxonomic scope" value="Eukaryota"/>
</dbReference>
<name>K3WEZ3_GLOUD</name>
<reference evidence="2" key="2">
    <citation type="submission" date="2010-04" db="EMBL/GenBank/DDBJ databases">
        <authorList>
            <person name="Buell R."/>
            <person name="Hamilton J."/>
            <person name="Hostetler J."/>
        </authorList>
    </citation>
    <scope>NUCLEOTIDE SEQUENCE [LARGE SCALE GENOMIC DNA]</scope>
    <source>
        <strain evidence="2">DAOM:BR144</strain>
    </source>
</reference>
<evidence type="ECO:0000313" key="1">
    <source>
        <dbReference type="EnsemblProtists" id="PYU1_T003534"/>
    </source>
</evidence>
<dbReference type="VEuPathDB" id="FungiDB:PYU1_G003524"/>
<organism evidence="1 2">
    <name type="scientific">Globisporangium ultimum (strain ATCC 200006 / CBS 805.95 / DAOM BR144)</name>
    <name type="common">Pythium ultimum</name>
    <dbReference type="NCBI Taxonomy" id="431595"/>
    <lineage>
        <taxon>Eukaryota</taxon>
        <taxon>Sar</taxon>
        <taxon>Stramenopiles</taxon>
        <taxon>Oomycota</taxon>
        <taxon>Peronosporomycetes</taxon>
        <taxon>Pythiales</taxon>
        <taxon>Pythiaceae</taxon>
        <taxon>Globisporangium</taxon>
    </lineage>
</organism>
<dbReference type="Proteomes" id="UP000019132">
    <property type="component" value="Unassembled WGS sequence"/>
</dbReference>
<protein>
    <submittedName>
        <fullName evidence="1">Uncharacterized protein</fullName>
    </submittedName>
</protein>
<reference evidence="1" key="3">
    <citation type="submission" date="2015-02" db="UniProtKB">
        <authorList>
            <consortium name="EnsemblProtists"/>
        </authorList>
    </citation>
    <scope>IDENTIFICATION</scope>
    <source>
        <strain evidence="1">DAOM BR144</strain>
    </source>
</reference>
<dbReference type="HOGENOM" id="CLU_1269154_0_0_1"/>
<dbReference type="OMA" id="GMHRHIV"/>
<proteinExistence type="predicted"/>
<reference evidence="2" key="1">
    <citation type="journal article" date="2010" name="Genome Biol.">
        <title>Genome sequence of the necrotrophic plant pathogen Pythium ultimum reveals original pathogenicity mechanisms and effector repertoire.</title>
        <authorList>
            <person name="Levesque C.A."/>
            <person name="Brouwer H."/>
            <person name="Cano L."/>
            <person name="Hamilton J.P."/>
            <person name="Holt C."/>
            <person name="Huitema E."/>
            <person name="Raffaele S."/>
            <person name="Robideau G.P."/>
            <person name="Thines M."/>
            <person name="Win J."/>
            <person name="Zerillo M.M."/>
            <person name="Beakes G.W."/>
            <person name="Boore J.L."/>
            <person name="Busam D."/>
            <person name="Dumas B."/>
            <person name="Ferriera S."/>
            <person name="Fuerstenberg S.I."/>
            <person name="Gachon C.M."/>
            <person name="Gaulin E."/>
            <person name="Govers F."/>
            <person name="Grenville-Briggs L."/>
            <person name="Horner N."/>
            <person name="Hostetler J."/>
            <person name="Jiang R.H."/>
            <person name="Johnson J."/>
            <person name="Krajaejun T."/>
            <person name="Lin H."/>
            <person name="Meijer H.J."/>
            <person name="Moore B."/>
            <person name="Morris P."/>
            <person name="Phuntmart V."/>
            <person name="Puiu D."/>
            <person name="Shetty J."/>
            <person name="Stajich J.E."/>
            <person name="Tripathy S."/>
            <person name="Wawra S."/>
            <person name="van West P."/>
            <person name="Whitty B.R."/>
            <person name="Coutinho P.M."/>
            <person name="Henrissat B."/>
            <person name="Martin F."/>
            <person name="Thomas P.D."/>
            <person name="Tyler B.M."/>
            <person name="De Vries R.P."/>
            <person name="Kamoun S."/>
            <person name="Yandell M."/>
            <person name="Tisserat N."/>
            <person name="Buell C.R."/>
        </authorList>
    </citation>
    <scope>NUCLEOTIDE SEQUENCE</scope>
    <source>
        <strain evidence="2">DAOM:BR144</strain>
    </source>
</reference>
<keyword evidence="2" id="KW-1185">Reference proteome</keyword>
<sequence>MLTDFTETLMSQFSETKELTVGKTFNTASDSLHAAQDYALQENKSVEIETRSGMHRHIVCSSQGCGFFVRVYRKRRSDKTYGTWYISSINKEHTNCLSQPNPTQRQIVELPTFASAVRANGDIAVSALTNQIQSRDGISLVNKKRTLYRTREQAKGLDESEISFSYQKIPAYLAQLAKMNPGTVAFAEKDNASRFKRAIVVVKSVCRRILGASECYRC</sequence>
<accession>K3WEZ3</accession>
<evidence type="ECO:0000313" key="2">
    <source>
        <dbReference type="Proteomes" id="UP000019132"/>
    </source>
</evidence>
<dbReference type="EnsemblProtists" id="PYU1_T003534">
    <property type="protein sequence ID" value="PYU1_T003534"/>
    <property type="gene ID" value="PYU1_G003524"/>
</dbReference>
<dbReference type="AlphaFoldDB" id="K3WEZ3"/>
<dbReference type="InParanoid" id="K3WEZ3"/>